<dbReference type="AlphaFoldDB" id="A0A6I6DIW9"/>
<sequence length="271" mass="32675">MADLFEKYYRLSHTNEEIIFPPTYKEITWLKYMLKQEEAKIFLEESTISKINNKLNNVDDYILPEHVILKGLPKVKPVDKTIYRLLSKAIRNRNRLELKYRNRNKEEFSGLGIPYKLEFFYPRGEWYLLWYRETGDYAPFIMRTPLNLISGVVLLKCSEDEFLQNVIVLENKLEQRRLKMVIKIPAGLTTENIRLFNSFSFLDTHVFWHEDTEEFYLETYYYDEEEVYILAKLREWGTRVILIEPKGLKEKLQHSLTQAINRYNDNFEIEV</sequence>
<dbReference type="PROSITE" id="PS52050">
    <property type="entry name" value="WYL"/>
    <property type="match status" value="1"/>
</dbReference>
<feature type="domain" description="WYL" evidence="1">
    <location>
        <begin position="83"/>
        <end position="136"/>
    </location>
</feature>
<reference evidence="3" key="1">
    <citation type="journal article" date="2019" name="Microbiology">
        <title>Complete Genome Sequence of an Uncultured Bacterium of the Candidate Phylum Bipolaricaulota.</title>
        <authorList>
            <person name="Kadnikov V.V."/>
            <person name="Mardanov A.V."/>
            <person name="Beletsky A.V."/>
            <person name="Frank Y.A."/>
            <person name="Karnachuk O.V."/>
            <person name="Ravin N.V."/>
        </authorList>
    </citation>
    <scope>NUCLEOTIDE SEQUENCE [LARGE SCALE GENOMIC DNA]</scope>
</reference>
<organism evidence="2 3">
    <name type="scientific">Candidatus Syntrophocurvum alkaliphilum</name>
    <dbReference type="NCBI Taxonomy" id="2293317"/>
    <lineage>
        <taxon>Bacteria</taxon>
        <taxon>Bacillati</taxon>
        <taxon>Bacillota</taxon>
        <taxon>Clostridia</taxon>
        <taxon>Eubacteriales</taxon>
        <taxon>Syntrophomonadaceae</taxon>
        <taxon>Candidatus Syntrophocurvum</taxon>
    </lineage>
</organism>
<protein>
    <recommendedName>
        <fullName evidence="1">WYL domain-containing protein</fullName>
    </recommendedName>
</protein>
<accession>A0A6I6DIW9</accession>
<evidence type="ECO:0000313" key="3">
    <source>
        <dbReference type="Proteomes" id="UP000426444"/>
    </source>
</evidence>
<evidence type="ECO:0000313" key="2">
    <source>
        <dbReference type="EMBL" id="QGT99784.1"/>
    </source>
</evidence>
<name>A0A6I6DIW9_9FIRM</name>
<dbReference type="EMBL" id="CP046457">
    <property type="protein sequence ID" value="QGT99784.1"/>
    <property type="molecule type" value="Genomic_DNA"/>
</dbReference>
<dbReference type="OrthoDB" id="9815009at2"/>
<dbReference type="RefSeq" id="WP_156203641.1">
    <property type="nucleotide sequence ID" value="NZ_CP046457.1"/>
</dbReference>
<dbReference type="KEGG" id="salq:SYNTR_1191"/>
<proteinExistence type="predicted"/>
<dbReference type="Proteomes" id="UP000426444">
    <property type="component" value="Chromosome"/>
</dbReference>
<keyword evidence="3" id="KW-1185">Reference proteome</keyword>
<gene>
    <name evidence="2" type="ORF">SYNTR_1191</name>
</gene>
<dbReference type="InterPro" id="IPR026881">
    <property type="entry name" value="WYL_dom"/>
</dbReference>
<dbReference type="Pfam" id="PF13280">
    <property type="entry name" value="WYL"/>
    <property type="match status" value="1"/>
</dbReference>
<evidence type="ECO:0000259" key="1">
    <source>
        <dbReference type="Pfam" id="PF13280"/>
    </source>
</evidence>